<dbReference type="Gene3D" id="1.10.510.10">
    <property type="entry name" value="Transferase(Phosphotransferase) domain 1"/>
    <property type="match status" value="1"/>
</dbReference>
<dbReference type="InterPro" id="IPR011009">
    <property type="entry name" value="Kinase-like_dom_sf"/>
</dbReference>
<dbReference type="EMBL" id="JAIZAY010000001">
    <property type="protein sequence ID" value="KAJ8051073.1"/>
    <property type="molecule type" value="Genomic_DNA"/>
</dbReference>
<keyword evidence="3" id="KW-0808">Transferase</keyword>
<evidence type="ECO:0000256" key="1">
    <source>
        <dbReference type="SAM" id="MobiDB-lite"/>
    </source>
</evidence>
<dbReference type="SMART" id="SM00220">
    <property type="entry name" value="S_TKc"/>
    <property type="match status" value="1"/>
</dbReference>
<organism evidence="3 4">
    <name type="scientific">Holothuria leucospilota</name>
    <name type="common">Black long sea cucumber</name>
    <name type="synonym">Mertensiothuria leucospilota</name>
    <dbReference type="NCBI Taxonomy" id="206669"/>
    <lineage>
        <taxon>Eukaryota</taxon>
        <taxon>Metazoa</taxon>
        <taxon>Echinodermata</taxon>
        <taxon>Eleutherozoa</taxon>
        <taxon>Echinozoa</taxon>
        <taxon>Holothuroidea</taxon>
        <taxon>Aspidochirotacea</taxon>
        <taxon>Aspidochirotida</taxon>
        <taxon>Holothuriidae</taxon>
        <taxon>Holothuria</taxon>
    </lineage>
</organism>
<dbReference type="PROSITE" id="PS50011">
    <property type="entry name" value="PROTEIN_KINASE_DOM"/>
    <property type="match status" value="1"/>
</dbReference>
<evidence type="ECO:0000313" key="3">
    <source>
        <dbReference type="EMBL" id="KAJ8051073.1"/>
    </source>
</evidence>
<feature type="compositionally biased region" description="Polar residues" evidence="1">
    <location>
        <begin position="409"/>
        <end position="419"/>
    </location>
</feature>
<feature type="region of interest" description="Disordered" evidence="1">
    <location>
        <begin position="834"/>
        <end position="870"/>
    </location>
</feature>
<gene>
    <name evidence="3" type="ORF">HOLleu_04504</name>
</gene>
<feature type="region of interest" description="Disordered" evidence="1">
    <location>
        <begin position="408"/>
        <end position="472"/>
    </location>
</feature>
<feature type="region of interest" description="Disordered" evidence="1">
    <location>
        <begin position="1154"/>
        <end position="1178"/>
    </location>
</feature>
<protein>
    <submittedName>
        <fullName evidence="3">Serine/threonine-protein kinase VRK1</fullName>
    </submittedName>
</protein>
<dbReference type="InterPro" id="IPR000719">
    <property type="entry name" value="Prot_kinase_dom"/>
</dbReference>
<dbReference type="PANTHER" id="PTHR33480">
    <property type="entry name" value="SET DOMAIN-CONTAINING PROTEIN-RELATED"/>
    <property type="match status" value="1"/>
</dbReference>
<name>A0A9Q1HME6_HOLLE</name>
<feature type="compositionally biased region" description="Polar residues" evidence="1">
    <location>
        <begin position="1163"/>
        <end position="1178"/>
    </location>
</feature>
<feature type="compositionally biased region" description="Polar residues" evidence="1">
    <location>
        <begin position="1197"/>
        <end position="1276"/>
    </location>
</feature>
<dbReference type="PROSITE" id="PS00108">
    <property type="entry name" value="PROTEIN_KINASE_ST"/>
    <property type="match status" value="1"/>
</dbReference>
<feature type="compositionally biased region" description="Basic residues" evidence="1">
    <location>
        <begin position="843"/>
        <end position="852"/>
    </location>
</feature>
<comment type="caution">
    <text evidence="3">The sequence shown here is derived from an EMBL/GenBank/DDBJ whole genome shotgun (WGS) entry which is preliminary data.</text>
</comment>
<feature type="compositionally biased region" description="Basic and acidic residues" evidence="1">
    <location>
        <begin position="438"/>
        <end position="450"/>
    </location>
</feature>
<accession>A0A9Q1HME6</accession>
<feature type="domain" description="Protein kinase" evidence="2">
    <location>
        <begin position="514"/>
        <end position="818"/>
    </location>
</feature>
<dbReference type="InterPro" id="IPR008271">
    <property type="entry name" value="Ser/Thr_kinase_AS"/>
</dbReference>
<proteinExistence type="predicted"/>
<keyword evidence="4" id="KW-1185">Reference proteome</keyword>
<dbReference type="Proteomes" id="UP001152320">
    <property type="component" value="Chromosome 1"/>
</dbReference>
<evidence type="ECO:0000259" key="2">
    <source>
        <dbReference type="PROSITE" id="PS50011"/>
    </source>
</evidence>
<dbReference type="GO" id="GO:0004672">
    <property type="term" value="F:protein kinase activity"/>
    <property type="evidence" value="ECO:0007669"/>
    <property type="project" value="InterPro"/>
</dbReference>
<dbReference type="OrthoDB" id="2687620at2759"/>
<evidence type="ECO:0000313" key="4">
    <source>
        <dbReference type="Proteomes" id="UP001152320"/>
    </source>
</evidence>
<dbReference type="SUPFAM" id="SSF56112">
    <property type="entry name" value="Protein kinase-like (PK-like)"/>
    <property type="match status" value="1"/>
</dbReference>
<sequence>MPHQSAKSYSTILRRGRPKRAKCLQANPHLSKDTHVVEGSLHQEDRKICESKDGILLPPLKDDNLAQSFISEGETSNLVKKAEEIPLLASDVQKLENFLSSETEKMSAKLEKNPSCSAYFHLSVLTAAKIILFNKPRANKAMQLTVASFNDKSTKLDPVQESVQCLSVVEKKLCERLDVVKTFGKDGKMMPILLTPSTKRAVDLLVEKRSQVNVQPDNPYIFSKLIDRMISSMKVLHTVTENVQLENPGLLQDARLQKLVAFISQIMAMQDNELEWLTSYIANSVASEEDSFTPQISAREMAQVVQLCHGIDCGQSHHNTDQTLSQLRSSVEVVSSTQDSCSPHPLDEKPIPGERLLKEKNLGRKLVVKLCNISKYLVRTGQDLENITEGFSVGIKHTPDCMQKVPAWHQSSVKGSNSKHMQKVPARDKSSVRRRTSERRQKVCARDKSSVKGSTSKHMQKGHTGDKSSVKRRATCTSPLACKVSRVQLKKRSVCKTPKTLPAGLVLTDGKESWLLGSSIGRSGFGELYHATFRSKAESHLSMQEFHAQIIKIELKHNNALFHQLELCQKATEPRNIDKWKQEHRMRHLAIPKHVAFGQYEHKKAIYNFVVLEKIGKNLHYKLRMRNHQLEPSLAYTIAVQLLNAVEYLHSYGFVHADIKPANIVMRQGPSREGINKVVLVDFGVAPACMQNGPSKISSHAMKEAHECALEYTSRDVHSGVTPTKRSDIETLAYNLVHWLSGKLPWEGVKDKNEVSRLKTVNMKKIHYFLSHCFGERIYAPQLYLLLKYVSTLRYEETPDYSHVRKLLKKANRYHKKFIIQAEYEREEVKRWKRKMEKEKRSQRNKKRKASKLKIAPKGGFSSSGALNVPVNPPSQKKLNHSGKILMSSTSTSWPTHPGPPSKRIFILPPKSDQPGLVIVTSPVSTTLPAHPGPSRGIVADPCLKRKSTSNDNVGLRKCIRTLEDSKVSFSPMQKEAEPVLRQNIVFLQQNDKSVQQPVTFAIVLPQVPPSEQPNVNSMYLGLPSELSVGLIITYDDGGGGGGCGGGGGGGGVGGLWGVCEGNGKRTIDGKVSNKDNTNGSTDGILSNNSMTSWSTDGILSNKGNTSGSTNGILGNNSVARWSTDGILSNKDSTSGSTNGILSHNSVVSWSTDGILSNKDRTSGSTNGILGNKDNISGSTDGILSNNSMTSWSTDGILSNKGNTSGSTDGILSNKDSTSGSTDGIPSNNSAASWSTDGILSNKDSTSGSTNGILGNKDSTNPTADGSLSNKRNASGETKRENSTQMGDLTVQIKTEPEDLEYREKEKNSGREIVQETWTVMVEGPVSCDDVKSEPESENDEGCTSPKIDQEVMESIPATRNMDAYPSCEYRVAYSNDPGSWKVNLNFGKKNPRPASGHACMFCGVLLSEVVDHLITIHGNEKQVQEALSNQQALEQNVAMDELKRYGDHCHNIRALQNKGTLIVLKEDQCNRKRQVIPCLEDYLPCPECLGYAFYGDFLSHRMHCDAFYTRMRSLCERSHVKERNTQSIKSKAVIEFVNTGISGAKLMRNIFILMLSDALKLEKDFEKMTSYNESMMKAVCVEIASHVTWEAGEMWQLLEDVRQGDTSDSPLFLPEKVDALFRLIKWQHDQWRLKDHLPSDGKEIGYLEMVIRNTLTSCAIRLKQKASIVRDCDILSRVYQIISIFDSMSSNDGTQMAAIPKRMLNLQRINNTSGEKRSQNHFMKADLAEIQNLISYVQKLENYLDPEMQKNYEQLGKYSDRTGYLGLSLATAAKIVLLNKPRANEAMQLRVQSYNEESTIYDPQDNISKCLTTIEKVLCERLHVVKVPDKEGQMVPILLTPKIKKAVELLLTKRRVVNIHPNNPYIFAKWDRLMDGMKASTVLSTIAINVPLDIACLQNARLQKHVATISQIIAMQDKELDWLKSYIAYSLTGDIDFQNVQSSPSEMAKVVQLLCGNDSEDTQDIPIVDDADEITEEKCSNILSCTSTDLSSFADNDEGQQEEVKSEINISVNVTNVMEDSVEEPIEEKYSDVLRRTGLLTSPTNIQDVSDISSCVGNEEVKLEKDVN</sequence>
<reference evidence="3" key="1">
    <citation type="submission" date="2021-10" db="EMBL/GenBank/DDBJ databases">
        <title>Tropical sea cucumber genome reveals ecological adaptation and Cuvierian tubules defense mechanism.</title>
        <authorList>
            <person name="Chen T."/>
        </authorList>
    </citation>
    <scope>NUCLEOTIDE SEQUENCE</scope>
    <source>
        <strain evidence="3">Nanhai2018</strain>
        <tissue evidence="3">Muscle</tissue>
    </source>
</reference>
<keyword evidence="3" id="KW-0418">Kinase</keyword>
<dbReference type="GO" id="GO:0005524">
    <property type="term" value="F:ATP binding"/>
    <property type="evidence" value="ECO:0007669"/>
    <property type="project" value="InterPro"/>
</dbReference>
<feature type="region of interest" description="Disordered" evidence="1">
    <location>
        <begin position="1197"/>
        <end position="1290"/>
    </location>
</feature>
<dbReference type="Pfam" id="PF00069">
    <property type="entry name" value="Pkinase"/>
    <property type="match status" value="1"/>
</dbReference>